<organism evidence="1 2">
    <name type="scientific">Stutzerimonas tarimensis</name>
    <dbReference type="NCBI Taxonomy" id="1507735"/>
    <lineage>
        <taxon>Bacteria</taxon>
        <taxon>Pseudomonadati</taxon>
        <taxon>Pseudomonadota</taxon>
        <taxon>Gammaproteobacteria</taxon>
        <taxon>Pseudomonadales</taxon>
        <taxon>Pseudomonadaceae</taxon>
        <taxon>Stutzerimonas</taxon>
    </lineage>
</organism>
<dbReference type="RefSeq" id="WP_386361747.1">
    <property type="nucleotide sequence ID" value="NZ_JBHRXZ010000012.1"/>
</dbReference>
<reference evidence="2" key="1">
    <citation type="journal article" date="2019" name="Int. J. Syst. Evol. Microbiol.">
        <title>The Global Catalogue of Microorganisms (GCM) 10K type strain sequencing project: providing services to taxonomists for standard genome sequencing and annotation.</title>
        <authorList>
            <consortium name="The Broad Institute Genomics Platform"/>
            <consortium name="The Broad Institute Genome Sequencing Center for Infectious Disease"/>
            <person name="Wu L."/>
            <person name="Ma J."/>
        </authorList>
    </citation>
    <scope>NUCLEOTIDE SEQUENCE [LARGE SCALE GENOMIC DNA]</scope>
    <source>
        <strain evidence="2">KCTC 42447</strain>
    </source>
</reference>
<evidence type="ECO:0000313" key="1">
    <source>
        <dbReference type="EMBL" id="MFC3607096.1"/>
    </source>
</evidence>
<sequence>MQSLSLETTLNRLHHSRVRDLAWTLLSPPLIPDQPQQRHPLAASPWLDGHSLSNWLSRLDAAPAPLEDWLAQRSNRRLGLYYERLWQFALIHAPEVELLASNLAIRRSGQTLGELDLLLSDADGIWHLELALKLYLGVQQEAGLSWIGPGGVDRLDLKLARLLDHQLPLPAQPEAQAELTRLNVEGTRSRFWLAGYLFLPWRSTQGEAMKLCWVRRHDWAAFADAHPGALWQPLPRQAWLAPARLNGSEIMGREGFGEWLARLPSLAPAQLLAQLERAGPDDYRETTRVFLANEQWPTAQQWRLRN</sequence>
<gene>
    <name evidence="1" type="ORF">ACFOMF_04775</name>
</gene>
<dbReference type="Pfam" id="PF08907">
    <property type="entry name" value="DUF1853"/>
    <property type="match status" value="1"/>
</dbReference>
<comment type="caution">
    <text evidence="1">The sequence shown here is derived from an EMBL/GenBank/DDBJ whole genome shotgun (WGS) entry which is preliminary data.</text>
</comment>
<protein>
    <submittedName>
        <fullName evidence="1">DUF1853 family protein</fullName>
    </submittedName>
</protein>
<dbReference type="Proteomes" id="UP001595630">
    <property type="component" value="Unassembled WGS sequence"/>
</dbReference>
<keyword evidence="2" id="KW-1185">Reference proteome</keyword>
<dbReference type="EMBL" id="JBHRXZ010000012">
    <property type="protein sequence ID" value="MFC3607096.1"/>
    <property type="molecule type" value="Genomic_DNA"/>
</dbReference>
<dbReference type="InterPro" id="IPR015003">
    <property type="entry name" value="DUF1853"/>
</dbReference>
<name>A0ABV7T2A3_9GAMM</name>
<evidence type="ECO:0000313" key="2">
    <source>
        <dbReference type="Proteomes" id="UP001595630"/>
    </source>
</evidence>
<accession>A0ABV7T2A3</accession>
<proteinExistence type="predicted"/>